<dbReference type="GO" id="GO:0043015">
    <property type="term" value="F:gamma-tubulin binding"/>
    <property type="evidence" value="ECO:0007669"/>
    <property type="project" value="InterPro"/>
</dbReference>
<dbReference type="GO" id="GO:0000278">
    <property type="term" value="P:mitotic cell cycle"/>
    <property type="evidence" value="ECO:0007669"/>
    <property type="project" value="TreeGrafter"/>
</dbReference>
<evidence type="ECO:0000259" key="9">
    <source>
        <dbReference type="Pfam" id="PF17681"/>
    </source>
</evidence>
<evidence type="ECO:0000256" key="5">
    <source>
        <dbReference type="ARBA" id="ARBA00023212"/>
    </source>
</evidence>
<gene>
    <name evidence="10" type="ORF">Vafri_3653</name>
</gene>
<organism evidence="10 11">
    <name type="scientific">Volvox africanus</name>
    <dbReference type="NCBI Taxonomy" id="51714"/>
    <lineage>
        <taxon>Eukaryota</taxon>
        <taxon>Viridiplantae</taxon>
        <taxon>Chlorophyta</taxon>
        <taxon>core chlorophytes</taxon>
        <taxon>Chlorophyceae</taxon>
        <taxon>CS clade</taxon>
        <taxon>Chlamydomonadales</taxon>
        <taxon>Volvocaceae</taxon>
        <taxon>Volvox</taxon>
    </lineage>
</organism>
<dbReference type="GO" id="GO:0051225">
    <property type="term" value="P:spindle assembly"/>
    <property type="evidence" value="ECO:0007669"/>
    <property type="project" value="TreeGrafter"/>
</dbReference>
<proteinExistence type="inferred from homology"/>
<dbReference type="PANTHER" id="PTHR19302:SF59">
    <property type="entry name" value="HYPOTHETICAL GAMMA-TUBULIN COMPLEX"/>
    <property type="match status" value="1"/>
</dbReference>
<dbReference type="GO" id="GO:0051011">
    <property type="term" value="F:microtubule minus-end binding"/>
    <property type="evidence" value="ECO:0007669"/>
    <property type="project" value="TreeGrafter"/>
</dbReference>
<evidence type="ECO:0000256" key="2">
    <source>
        <dbReference type="ARBA" id="ARBA00010337"/>
    </source>
</evidence>
<dbReference type="GO" id="GO:0000930">
    <property type="term" value="C:gamma-tubulin complex"/>
    <property type="evidence" value="ECO:0007669"/>
    <property type="project" value="TreeGrafter"/>
</dbReference>
<feature type="region of interest" description="Disordered" evidence="7">
    <location>
        <begin position="140"/>
        <end position="241"/>
    </location>
</feature>
<feature type="coiled-coil region" evidence="6">
    <location>
        <begin position="1228"/>
        <end position="1262"/>
    </location>
</feature>
<evidence type="ECO:0000313" key="10">
    <source>
        <dbReference type="EMBL" id="GIL46745.1"/>
    </source>
</evidence>
<accession>A0A8J4EU39</accession>
<dbReference type="InterPro" id="IPR042241">
    <property type="entry name" value="GCP_C_sf"/>
</dbReference>
<comment type="similarity">
    <text evidence="2">Belongs to the TUBGCP family.</text>
</comment>
<sequence>VSFQSFIHRNKFAYGLGHVTYLSVLKRNCLEYLLLLSRQLDGNSLVMYCPDWKEDILGVAAASSFRGAKPEEEAVAKQSEPMQSDVMDSVVRMRDQLPQDVSANPNPPGAGLELGQQAGGKHKDLVAGLRMLNQGTAGSATLGSKAQGPAASATSAGLTKTGTVPQNFSAPSASAQRAPPSILVPPRNAGQSSSLPASASTTPRGGIVSTSSTPSSGAAPTSGVPPWNPVPSGPAAASAATLAKPNSASAGASSAARDGHASIVSKVPSSGQTLHSGQRASTAGVGVAGQGQASTPVAGATRAGSGTSRQSSTGTAQPPQQLTQQSRQAAVLQQGPGPASQSWISSQVQTPQAPSSQQQPSVGYMTAAANPVYGAQDVSMSPLALAKREAYTPIMTETMAAASRLKQQQQQPQSHHRGVGVGSVGARGSVSTGNISYGHPTPAVAQPGDLFSPNAVAVAVARRPTELIYLCEMPAWTYQRPSLSGLDLITAAASSGTAMPGGVSVPDPADVTPQELMLSERSVVSDLLQAFLGLTSQLIRPRLVPPVGAAATAATGPCLTFVVREDLVHETLKERVAPLLPICDYVAALQRFVETRSAHCYGTVTHALAAALRGYLEDWQVMVAMMENQMLRGALDLTRLTFYCQQPAAALAVLADVAAQAANVERTSAGLLNLLHGRYSACAGNGPGRSLLHHLLTAAAAPYCACLERWLRHGVLDDPYHEFMVQEDPALRRDSPAAGSSHSGAASRASSYWRGRYTLRYLPQSEVRTATEVGMSTPGPNGAAASASAAACVPPSLDVPIFMFPYRELILRTGKYQNVLRECGQPVAQPVMQQPTNTAASGAPAAPLPPLSYDPTQPGGLQQHIRAAHAAASTALLGFLLRGGGTGDRAGGAGLIAVLRSIKHFFLLDQGDVLVSIMEVADEELCKPAKAINRTRLQSLLEMAVKMSSAASDPHADSLGFEMDPRPLESLAKAAAAVATAGSASGTDTSRTTSFSGAIGSPVATSGPGNWAQGLGGRSVPPQRTPGGSRLLGPRDQDLPGWELFLPTLKLDWPATLVVGGEELLQYQLLFKYLWGLKRAERQLEATWLLLQGTKRLERIGDTLAPQAASRRRKQMAVAHALCHQMHFTIQELLRYGTLDVLEPLWNCLEEGVQQRAADVDQVIELHRDFLRRAAAGLLLDQSRALRCMITLQQTAAGFARHISALWERLQAGVETSSKATQVTATDIIAEQQRAAQLASALDDLQRLMGEASAQIQALVAAVRDHYEGLMTGNAAMTGTLSAGGSLQGGGLLSESTESGGWDLEALQNLADRLDFGRPSAGTLGAVLAELVGRQ</sequence>
<dbReference type="GO" id="GO:0031122">
    <property type="term" value="P:cytoplasmic microtubule organization"/>
    <property type="evidence" value="ECO:0007669"/>
    <property type="project" value="TreeGrafter"/>
</dbReference>
<evidence type="ECO:0008006" key="12">
    <source>
        <dbReference type="Google" id="ProtNLM"/>
    </source>
</evidence>
<feature type="compositionally biased region" description="Low complexity" evidence="7">
    <location>
        <begin position="345"/>
        <end position="361"/>
    </location>
</feature>
<keyword evidence="11" id="KW-1185">Reference proteome</keyword>
<feature type="domain" description="Gamma tubulin complex component C-terminal" evidence="8">
    <location>
        <begin position="895"/>
        <end position="1316"/>
    </location>
</feature>
<dbReference type="GO" id="GO:0007020">
    <property type="term" value="P:microtubule nucleation"/>
    <property type="evidence" value="ECO:0007669"/>
    <property type="project" value="InterPro"/>
</dbReference>
<dbReference type="InterPro" id="IPR007259">
    <property type="entry name" value="GCP"/>
</dbReference>
<dbReference type="GO" id="GO:0051321">
    <property type="term" value="P:meiotic cell cycle"/>
    <property type="evidence" value="ECO:0007669"/>
    <property type="project" value="TreeGrafter"/>
</dbReference>
<dbReference type="Pfam" id="PF04130">
    <property type="entry name" value="GCP_C_terminal"/>
    <property type="match status" value="1"/>
</dbReference>
<feature type="compositionally biased region" description="Polar residues" evidence="7">
    <location>
        <begin position="152"/>
        <end position="168"/>
    </location>
</feature>
<dbReference type="GO" id="GO:0005874">
    <property type="term" value="C:microtubule"/>
    <property type="evidence" value="ECO:0007669"/>
    <property type="project" value="UniProtKB-KW"/>
</dbReference>
<evidence type="ECO:0000259" key="8">
    <source>
        <dbReference type="Pfam" id="PF04130"/>
    </source>
</evidence>
<dbReference type="InterPro" id="IPR041470">
    <property type="entry name" value="GCP_N"/>
</dbReference>
<feature type="region of interest" description="Disordered" evidence="7">
    <location>
        <begin position="1006"/>
        <end position="1035"/>
    </location>
</feature>
<name>A0A8J4EU39_9CHLO</name>
<keyword evidence="5" id="KW-0206">Cytoskeleton</keyword>
<dbReference type="Pfam" id="PF17681">
    <property type="entry name" value="GCP_N_terminal"/>
    <property type="match status" value="1"/>
</dbReference>
<evidence type="ECO:0000313" key="11">
    <source>
        <dbReference type="Proteomes" id="UP000747399"/>
    </source>
</evidence>
<feature type="compositionally biased region" description="Polar residues" evidence="7">
    <location>
        <begin position="267"/>
        <end position="279"/>
    </location>
</feature>
<keyword evidence="4" id="KW-0493">Microtubule</keyword>
<dbReference type="Proteomes" id="UP000747399">
    <property type="component" value="Unassembled WGS sequence"/>
</dbReference>
<protein>
    <recommendedName>
        <fullName evidence="12">Gamma-tubulin complex component</fullName>
    </recommendedName>
</protein>
<dbReference type="InterPro" id="IPR040457">
    <property type="entry name" value="GCP_C"/>
</dbReference>
<evidence type="ECO:0000256" key="3">
    <source>
        <dbReference type="ARBA" id="ARBA00022490"/>
    </source>
</evidence>
<dbReference type="Gene3D" id="1.20.120.1900">
    <property type="entry name" value="Gamma-tubulin complex, C-terminal domain"/>
    <property type="match status" value="1"/>
</dbReference>
<evidence type="ECO:0000256" key="7">
    <source>
        <dbReference type="SAM" id="MobiDB-lite"/>
    </source>
</evidence>
<keyword evidence="3" id="KW-0963">Cytoplasm</keyword>
<feature type="region of interest" description="Disordered" evidence="7">
    <location>
        <begin position="267"/>
        <end position="361"/>
    </location>
</feature>
<evidence type="ECO:0000256" key="1">
    <source>
        <dbReference type="ARBA" id="ARBA00004245"/>
    </source>
</evidence>
<feature type="non-terminal residue" evidence="10">
    <location>
        <position position="1335"/>
    </location>
</feature>
<dbReference type="PANTHER" id="PTHR19302">
    <property type="entry name" value="GAMMA TUBULIN COMPLEX PROTEIN"/>
    <property type="match status" value="1"/>
</dbReference>
<keyword evidence="6" id="KW-0175">Coiled coil</keyword>
<dbReference type="EMBL" id="BNCO01000004">
    <property type="protein sequence ID" value="GIL46745.1"/>
    <property type="molecule type" value="Genomic_DNA"/>
</dbReference>
<comment type="subcellular location">
    <subcellularLocation>
        <location evidence="1">Cytoplasm</location>
        <location evidence="1">Cytoskeleton</location>
    </subcellularLocation>
</comment>
<evidence type="ECO:0000256" key="4">
    <source>
        <dbReference type="ARBA" id="ARBA00022701"/>
    </source>
</evidence>
<evidence type="ECO:0000256" key="6">
    <source>
        <dbReference type="SAM" id="Coils"/>
    </source>
</evidence>
<comment type="caution">
    <text evidence="10">The sequence shown here is derived from an EMBL/GenBank/DDBJ whole genome shotgun (WGS) entry which is preliminary data.</text>
</comment>
<feature type="compositionally biased region" description="Low complexity" evidence="7">
    <location>
        <begin position="280"/>
        <end position="330"/>
    </location>
</feature>
<feature type="domain" description="Gamma tubulin complex component protein N-terminal" evidence="9">
    <location>
        <begin position="524"/>
        <end position="881"/>
    </location>
</feature>
<reference evidence="10" key="1">
    <citation type="journal article" date="2021" name="Proc. Natl. Acad. Sci. U.S.A.">
        <title>Three genomes in the algal genus Volvox reveal the fate of a haploid sex-determining region after a transition to homothallism.</title>
        <authorList>
            <person name="Yamamoto K."/>
            <person name="Hamaji T."/>
            <person name="Kawai-Toyooka H."/>
            <person name="Matsuzaki R."/>
            <person name="Takahashi F."/>
            <person name="Nishimura Y."/>
            <person name="Kawachi M."/>
            <person name="Noguchi H."/>
            <person name="Minakuchi Y."/>
            <person name="Umen J.G."/>
            <person name="Toyoda A."/>
            <person name="Nozaki H."/>
        </authorList>
    </citation>
    <scope>NUCLEOTIDE SEQUENCE</scope>
    <source>
        <strain evidence="10">NIES-3780</strain>
    </source>
</reference>
<feature type="compositionally biased region" description="Low complexity" evidence="7">
    <location>
        <begin position="169"/>
        <end position="181"/>
    </location>
</feature>
<feature type="compositionally biased region" description="Low complexity" evidence="7">
    <location>
        <begin position="192"/>
        <end position="222"/>
    </location>
</feature>
<dbReference type="GO" id="GO:0000922">
    <property type="term" value="C:spindle pole"/>
    <property type="evidence" value="ECO:0007669"/>
    <property type="project" value="InterPro"/>
</dbReference>